<organism evidence="1 2">
    <name type="scientific">Limihaloglobus sulfuriphilus</name>
    <dbReference type="NCBI Taxonomy" id="1851148"/>
    <lineage>
        <taxon>Bacteria</taxon>
        <taxon>Pseudomonadati</taxon>
        <taxon>Planctomycetota</taxon>
        <taxon>Phycisphaerae</taxon>
        <taxon>Sedimentisphaerales</taxon>
        <taxon>Sedimentisphaeraceae</taxon>
        <taxon>Limihaloglobus</taxon>
    </lineage>
</organism>
<dbReference type="OrthoDB" id="267939at2"/>
<dbReference type="STRING" id="1851148.SMSP2_01100"/>
<gene>
    <name evidence="1" type="ORF">SMSP2_01100</name>
</gene>
<evidence type="ECO:0000313" key="2">
    <source>
        <dbReference type="Proteomes" id="UP000188181"/>
    </source>
</evidence>
<dbReference type="RefSeq" id="WP_146682981.1">
    <property type="nucleotide sequence ID" value="NZ_CP019646.1"/>
</dbReference>
<evidence type="ECO:0000313" key="1">
    <source>
        <dbReference type="EMBL" id="AQQ70739.1"/>
    </source>
</evidence>
<proteinExistence type="predicted"/>
<reference evidence="2" key="1">
    <citation type="submission" date="2017-02" db="EMBL/GenBank/DDBJ databases">
        <title>Comparative genomics and description of representatives of a novel lineage of planctomycetes thriving in anoxic sediments.</title>
        <authorList>
            <person name="Spring S."/>
            <person name="Bunk B."/>
            <person name="Sproer C."/>
        </authorList>
    </citation>
    <scope>NUCLEOTIDE SEQUENCE [LARGE SCALE GENOMIC DNA]</scope>
    <source>
        <strain evidence="2">SM-Chi-D1</strain>
    </source>
</reference>
<dbReference type="Proteomes" id="UP000188181">
    <property type="component" value="Chromosome"/>
</dbReference>
<dbReference type="AlphaFoldDB" id="A0A1Q2MDL7"/>
<keyword evidence="2" id="KW-1185">Reference proteome</keyword>
<name>A0A1Q2MDL7_9BACT</name>
<dbReference type="EMBL" id="CP019646">
    <property type="protein sequence ID" value="AQQ70739.1"/>
    <property type="molecule type" value="Genomic_DNA"/>
</dbReference>
<dbReference type="KEGG" id="pbas:SMSP2_01100"/>
<sequence length="148" mass="17068">MNDNKMSNFKPVISVSDACKLVGLSRARFYQLLEEGIFPQPLYHIKTKRPYYDKNLQIKLLEIREEGIGNNGDIIIFYSPRKKKNRQNKKSKKEHSVLDDYAETLSSMGIFCNSKELSAALKKLFPDGVGGVEEGIIIRELFRYFKSK</sequence>
<protein>
    <submittedName>
        <fullName evidence="1">Uncharacterized protein</fullName>
    </submittedName>
</protein>
<accession>A0A1Q2MDL7</accession>